<evidence type="ECO:0000256" key="8">
    <source>
        <dbReference type="ARBA" id="ARBA00023037"/>
    </source>
</evidence>
<evidence type="ECO:0000313" key="16">
    <source>
        <dbReference type="Proteomes" id="UP001163046"/>
    </source>
</evidence>
<name>A0A9X0D833_9CNID</name>
<dbReference type="PANTHER" id="PTHR23220">
    <property type="entry name" value="INTEGRIN ALPHA"/>
    <property type="match status" value="1"/>
</dbReference>
<protein>
    <submittedName>
        <fullName evidence="15">Itga7p</fullName>
    </submittedName>
</protein>
<evidence type="ECO:0000256" key="12">
    <source>
        <dbReference type="SAM" id="MobiDB-lite"/>
    </source>
</evidence>
<dbReference type="InterPro" id="IPR032695">
    <property type="entry name" value="Integrin_dom_sf"/>
</dbReference>
<keyword evidence="4" id="KW-0732">Signal</keyword>
<dbReference type="EMBL" id="MU825422">
    <property type="protein sequence ID" value="KAJ7389996.1"/>
    <property type="molecule type" value="Genomic_DNA"/>
</dbReference>
<dbReference type="GO" id="GO:0008305">
    <property type="term" value="C:integrin complex"/>
    <property type="evidence" value="ECO:0007669"/>
    <property type="project" value="TreeGrafter"/>
</dbReference>
<evidence type="ECO:0000256" key="6">
    <source>
        <dbReference type="ARBA" id="ARBA00022889"/>
    </source>
</evidence>
<accession>A0A9X0D833</accession>
<keyword evidence="16" id="KW-1185">Reference proteome</keyword>
<evidence type="ECO:0000256" key="11">
    <source>
        <dbReference type="ARBA" id="ARBA00023180"/>
    </source>
</evidence>
<evidence type="ECO:0000259" key="14">
    <source>
        <dbReference type="Pfam" id="PF20806"/>
    </source>
</evidence>
<sequence length="139" mass="15461">MTCLKFSCYLGRMRRGDQVKIQMRSRLWQNTLIEAKVGSVLSTTAEVVPPSSVTEHNNDDNLVQIKLTANPRTTPKSGGGKVAAWIIIVSVLGGFLLFGLAGFALYRFGFFKRKRYDKDDVTEEEMTPMKAPSAEDNGK</sequence>
<evidence type="ECO:0000256" key="2">
    <source>
        <dbReference type="ARBA" id="ARBA00008054"/>
    </source>
</evidence>
<dbReference type="GO" id="GO:0033627">
    <property type="term" value="P:cell adhesion mediated by integrin"/>
    <property type="evidence" value="ECO:0007669"/>
    <property type="project" value="TreeGrafter"/>
</dbReference>
<dbReference type="Gene3D" id="1.20.5.930">
    <property type="entry name" value="Bicelle-embedded integrin alpha(iib) transmembrane segment"/>
    <property type="match status" value="1"/>
</dbReference>
<keyword evidence="7 13" id="KW-1133">Transmembrane helix</keyword>
<feature type="region of interest" description="Disordered" evidence="12">
    <location>
        <begin position="120"/>
        <end position="139"/>
    </location>
</feature>
<dbReference type="GO" id="GO:0009897">
    <property type="term" value="C:external side of plasma membrane"/>
    <property type="evidence" value="ECO:0007669"/>
    <property type="project" value="TreeGrafter"/>
</dbReference>
<gene>
    <name evidence="15" type="primary">ITGA7_3</name>
    <name evidence="15" type="ORF">OS493_028053</name>
</gene>
<evidence type="ECO:0000256" key="3">
    <source>
        <dbReference type="ARBA" id="ARBA00022692"/>
    </source>
</evidence>
<evidence type="ECO:0000256" key="1">
    <source>
        <dbReference type="ARBA" id="ARBA00004479"/>
    </source>
</evidence>
<dbReference type="SUPFAM" id="SSF69179">
    <property type="entry name" value="Integrin domains"/>
    <property type="match status" value="1"/>
</dbReference>
<evidence type="ECO:0000256" key="13">
    <source>
        <dbReference type="SAM" id="Phobius"/>
    </source>
</evidence>
<evidence type="ECO:0000256" key="7">
    <source>
        <dbReference type="ARBA" id="ARBA00022989"/>
    </source>
</evidence>
<feature type="domain" description="Integrin alpha third immunoglobulin-like" evidence="14">
    <location>
        <begin position="2"/>
        <end position="70"/>
    </location>
</feature>
<evidence type="ECO:0000256" key="4">
    <source>
        <dbReference type="ARBA" id="ARBA00022729"/>
    </source>
</evidence>
<dbReference type="AlphaFoldDB" id="A0A9X0D833"/>
<dbReference type="InterPro" id="IPR018184">
    <property type="entry name" value="Integrin_alpha_C_CS"/>
</dbReference>
<organism evidence="15 16">
    <name type="scientific">Desmophyllum pertusum</name>
    <dbReference type="NCBI Taxonomy" id="174260"/>
    <lineage>
        <taxon>Eukaryota</taxon>
        <taxon>Metazoa</taxon>
        <taxon>Cnidaria</taxon>
        <taxon>Anthozoa</taxon>
        <taxon>Hexacorallia</taxon>
        <taxon>Scleractinia</taxon>
        <taxon>Caryophylliina</taxon>
        <taxon>Caryophylliidae</taxon>
        <taxon>Desmophyllum</taxon>
    </lineage>
</organism>
<keyword evidence="3 13" id="KW-0812">Transmembrane</keyword>
<evidence type="ECO:0000256" key="5">
    <source>
        <dbReference type="ARBA" id="ARBA00022737"/>
    </source>
</evidence>
<dbReference type="GO" id="GO:0007160">
    <property type="term" value="P:cell-matrix adhesion"/>
    <property type="evidence" value="ECO:0007669"/>
    <property type="project" value="TreeGrafter"/>
</dbReference>
<evidence type="ECO:0000313" key="15">
    <source>
        <dbReference type="EMBL" id="KAJ7389996.1"/>
    </source>
</evidence>
<reference evidence="15" key="1">
    <citation type="submission" date="2023-01" db="EMBL/GenBank/DDBJ databases">
        <title>Genome assembly of the deep-sea coral Lophelia pertusa.</title>
        <authorList>
            <person name="Herrera S."/>
            <person name="Cordes E."/>
        </authorList>
    </citation>
    <scope>NUCLEOTIDE SEQUENCE</scope>
    <source>
        <strain evidence="15">USNM1676648</strain>
        <tissue evidence="15">Polyp</tissue>
    </source>
</reference>
<comment type="subcellular location">
    <subcellularLocation>
        <location evidence="1">Membrane</location>
        <topology evidence="1">Single-pass type I membrane protein</topology>
    </subcellularLocation>
</comment>
<dbReference type="PROSITE" id="PS00242">
    <property type="entry name" value="INTEGRIN_ALPHA"/>
    <property type="match status" value="1"/>
</dbReference>
<keyword evidence="5" id="KW-0677">Repeat</keyword>
<dbReference type="GO" id="GO:0007229">
    <property type="term" value="P:integrin-mediated signaling pathway"/>
    <property type="evidence" value="ECO:0007669"/>
    <property type="project" value="UniProtKB-KW"/>
</dbReference>
<dbReference type="InterPro" id="IPR048286">
    <property type="entry name" value="Integrin_alpha_Ig-like_3"/>
</dbReference>
<keyword evidence="6" id="KW-0130">Cell adhesion</keyword>
<evidence type="ECO:0000256" key="9">
    <source>
        <dbReference type="ARBA" id="ARBA00023136"/>
    </source>
</evidence>
<dbReference type="FunFam" id="1.20.5.930:FF:000005">
    <property type="entry name" value="Integrin, alpha 10"/>
    <property type="match status" value="1"/>
</dbReference>
<keyword evidence="10" id="KW-0675">Receptor</keyword>
<keyword evidence="8" id="KW-0401">Integrin</keyword>
<dbReference type="Gene3D" id="2.60.40.1530">
    <property type="entry name" value="ntegrin, alpha v. Chain A, domain 4"/>
    <property type="match status" value="1"/>
</dbReference>
<proteinExistence type="inferred from homology"/>
<dbReference type="Proteomes" id="UP001163046">
    <property type="component" value="Unassembled WGS sequence"/>
</dbReference>
<dbReference type="OrthoDB" id="10588916at2759"/>
<feature type="transmembrane region" description="Helical" evidence="13">
    <location>
        <begin position="82"/>
        <end position="106"/>
    </location>
</feature>
<dbReference type="PANTHER" id="PTHR23220:SF122">
    <property type="entry name" value="INTEGRIN ALPHA-PS1"/>
    <property type="match status" value="1"/>
</dbReference>
<comment type="similarity">
    <text evidence="2">Belongs to the integrin alpha chain family.</text>
</comment>
<evidence type="ECO:0000256" key="10">
    <source>
        <dbReference type="ARBA" id="ARBA00023170"/>
    </source>
</evidence>
<keyword evidence="11" id="KW-0325">Glycoprotein</keyword>
<dbReference type="GO" id="GO:0098609">
    <property type="term" value="P:cell-cell adhesion"/>
    <property type="evidence" value="ECO:0007669"/>
    <property type="project" value="TreeGrafter"/>
</dbReference>
<keyword evidence="9 13" id="KW-0472">Membrane</keyword>
<dbReference type="Pfam" id="PF20806">
    <property type="entry name" value="Integrin_A_Ig_3"/>
    <property type="match status" value="1"/>
</dbReference>
<comment type="caution">
    <text evidence="15">The sequence shown here is derived from an EMBL/GenBank/DDBJ whole genome shotgun (WGS) entry which is preliminary data.</text>
</comment>
<dbReference type="GO" id="GO:0005178">
    <property type="term" value="F:integrin binding"/>
    <property type="evidence" value="ECO:0007669"/>
    <property type="project" value="TreeGrafter"/>
</dbReference>